<feature type="domain" description="Nitroreductase" evidence="3">
    <location>
        <begin position="4"/>
        <end position="167"/>
    </location>
</feature>
<dbReference type="EMBL" id="CP048000">
    <property type="protein sequence ID" value="QHQ63879.1"/>
    <property type="molecule type" value="Genomic_DNA"/>
</dbReference>
<evidence type="ECO:0000256" key="2">
    <source>
        <dbReference type="ARBA" id="ARBA00023002"/>
    </source>
</evidence>
<dbReference type="InterPro" id="IPR029479">
    <property type="entry name" value="Nitroreductase"/>
</dbReference>
<dbReference type="CDD" id="cd02136">
    <property type="entry name" value="PnbA_NfnB-like"/>
    <property type="match status" value="1"/>
</dbReference>
<keyword evidence="5" id="KW-1185">Reference proteome</keyword>
<dbReference type="KEGG" id="anr:Ana3638_23585"/>
<dbReference type="Pfam" id="PF00881">
    <property type="entry name" value="Nitroreductase"/>
    <property type="match status" value="1"/>
</dbReference>
<dbReference type="AlphaFoldDB" id="A0A6P1TUJ5"/>
<name>A0A6P1TUJ5_9FIRM</name>
<dbReference type="Proteomes" id="UP000464314">
    <property type="component" value="Chromosome"/>
</dbReference>
<reference evidence="4 5" key="1">
    <citation type="submission" date="2020-01" db="EMBL/GenBank/DDBJ databases">
        <title>Genome analysis of Anaerocolumna sp. CBA3638.</title>
        <authorList>
            <person name="Kim J."/>
            <person name="Roh S.W."/>
        </authorList>
    </citation>
    <scope>NUCLEOTIDE SEQUENCE [LARGE SCALE GENOMIC DNA]</scope>
    <source>
        <strain evidence="4 5">CBA3638</strain>
    </source>
</reference>
<proteinExistence type="inferred from homology"/>
<protein>
    <submittedName>
        <fullName evidence="4">Nitroreductase</fullName>
    </submittedName>
</protein>
<keyword evidence="2" id="KW-0560">Oxidoreductase</keyword>
<dbReference type="InterPro" id="IPR000415">
    <property type="entry name" value="Nitroreductase-like"/>
</dbReference>
<evidence type="ECO:0000259" key="3">
    <source>
        <dbReference type="Pfam" id="PF00881"/>
    </source>
</evidence>
<sequence length="188" mass="21124">MEAINNRRSIRRFRGDKLSNDVIRTILEAGIKAPSGKNKQPWEFIVVTGDKRIEMIQVMRGGIQAFKAQHGNVGSAEYSANIMEQAPATIFIFNPYGAYPWQEKTVEQQITETVDVQSVGAAIQNMILAAANLGLGSLWICDIFFAYEELCKWLKKDCQMVAALALGCPDENPPMRQRKSIDEVTEWI</sequence>
<dbReference type="PANTHER" id="PTHR43673">
    <property type="entry name" value="NAD(P)H NITROREDUCTASE YDGI-RELATED"/>
    <property type="match status" value="1"/>
</dbReference>
<dbReference type="SUPFAM" id="SSF55469">
    <property type="entry name" value="FMN-dependent nitroreductase-like"/>
    <property type="match status" value="1"/>
</dbReference>
<organism evidence="4 5">
    <name type="scientific">Anaerocolumna sedimenticola</name>
    <dbReference type="NCBI Taxonomy" id="2696063"/>
    <lineage>
        <taxon>Bacteria</taxon>
        <taxon>Bacillati</taxon>
        <taxon>Bacillota</taxon>
        <taxon>Clostridia</taxon>
        <taxon>Lachnospirales</taxon>
        <taxon>Lachnospiraceae</taxon>
        <taxon>Anaerocolumna</taxon>
    </lineage>
</organism>
<dbReference type="PANTHER" id="PTHR43673:SF10">
    <property type="entry name" value="NADH DEHYDROGENASE_NAD(P)H NITROREDUCTASE XCC3605-RELATED"/>
    <property type="match status" value="1"/>
</dbReference>
<evidence type="ECO:0000313" key="4">
    <source>
        <dbReference type="EMBL" id="QHQ63879.1"/>
    </source>
</evidence>
<gene>
    <name evidence="4" type="ORF">Ana3638_23585</name>
</gene>
<comment type="similarity">
    <text evidence="1">Belongs to the nitroreductase family.</text>
</comment>
<dbReference type="Gene3D" id="3.40.109.10">
    <property type="entry name" value="NADH Oxidase"/>
    <property type="match status" value="1"/>
</dbReference>
<dbReference type="GO" id="GO:0016491">
    <property type="term" value="F:oxidoreductase activity"/>
    <property type="evidence" value="ECO:0007669"/>
    <property type="project" value="UniProtKB-KW"/>
</dbReference>
<evidence type="ECO:0000313" key="5">
    <source>
        <dbReference type="Proteomes" id="UP000464314"/>
    </source>
</evidence>
<accession>A0A6P1TUJ5</accession>
<evidence type="ECO:0000256" key="1">
    <source>
        <dbReference type="ARBA" id="ARBA00007118"/>
    </source>
</evidence>